<dbReference type="InterPro" id="IPR036196">
    <property type="entry name" value="Ptyr_pPase_sf"/>
</dbReference>
<dbReference type="Gene3D" id="3.40.50.2300">
    <property type="match status" value="1"/>
</dbReference>
<evidence type="ECO:0000259" key="5">
    <source>
        <dbReference type="SMART" id="SM00226"/>
    </source>
</evidence>
<evidence type="ECO:0000256" key="4">
    <source>
        <dbReference type="SAM" id="MobiDB-lite"/>
    </source>
</evidence>
<dbReference type="Pfam" id="PF01451">
    <property type="entry name" value="LMWPc"/>
    <property type="match status" value="1"/>
</dbReference>
<keyword evidence="3" id="KW-0904">Protein phosphatase</keyword>
<comment type="similarity">
    <text evidence="1">Belongs to the low molecular weight phosphotyrosine protein phosphatase family.</text>
</comment>
<dbReference type="PANTHER" id="PTHR11717:SF31">
    <property type="entry name" value="LOW MOLECULAR WEIGHT PROTEIN-TYROSINE-PHOSPHATASE ETP-RELATED"/>
    <property type="match status" value="1"/>
</dbReference>
<accession>A0A644XMK7</accession>
<feature type="compositionally biased region" description="Low complexity" evidence="4">
    <location>
        <begin position="209"/>
        <end position="232"/>
    </location>
</feature>
<dbReference type="GO" id="GO:0004725">
    <property type="term" value="F:protein tyrosine phosphatase activity"/>
    <property type="evidence" value="ECO:0007669"/>
    <property type="project" value="InterPro"/>
</dbReference>
<evidence type="ECO:0000313" key="6">
    <source>
        <dbReference type="EMBL" id="MPM16998.1"/>
    </source>
</evidence>
<dbReference type="InterPro" id="IPR050438">
    <property type="entry name" value="LMW_PTPase"/>
</dbReference>
<dbReference type="PANTHER" id="PTHR11717">
    <property type="entry name" value="LOW MOLECULAR WEIGHT PROTEIN TYROSINE PHOSPHATASE"/>
    <property type="match status" value="1"/>
</dbReference>
<proteinExistence type="inferred from homology"/>
<evidence type="ECO:0000256" key="2">
    <source>
        <dbReference type="ARBA" id="ARBA00022801"/>
    </source>
</evidence>
<protein>
    <recommendedName>
        <fullName evidence="5">Phosphotyrosine protein phosphatase I domain-containing protein</fullName>
    </recommendedName>
</protein>
<dbReference type="AlphaFoldDB" id="A0A644XMK7"/>
<sequence>MSAPFRILTVCTGNICRSPAAEYLLRRALGPGVTVASAGTAALVDRPVDPPMADRLRADGLSTDGFHARYLVPALIEGADLVLAMTREHRAEVVTAVPRALGRTFTLTEYAALLDQWSEGGRPRPFYTIRVPDRLAEFTVAAARRRGTVRFADPGDYDVPDPFRAAEVVYDEAFRRISAAVDTVAAGLHAAGSAPREAGSPGSAGGRGASAATRPGAPVVPAPSAEAPWVEPGRPAPGPQESRARGLRRLFGRHRP</sequence>
<organism evidence="6">
    <name type="scientific">bioreactor metagenome</name>
    <dbReference type="NCBI Taxonomy" id="1076179"/>
    <lineage>
        <taxon>unclassified sequences</taxon>
        <taxon>metagenomes</taxon>
        <taxon>ecological metagenomes</taxon>
    </lineage>
</organism>
<feature type="compositionally biased region" description="Low complexity" evidence="4">
    <location>
        <begin position="192"/>
        <end position="201"/>
    </location>
</feature>
<dbReference type="EMBL" id="VSSQ01002714">
    <property type="protein sequence ID" value="MPM16998.1"/>
    <property type="molecule type" value="Genomic_DNA"/>
</dbReference>
<reference evidence="6" key="1">
    <citation type="submission" date="2019-08" db="EMBL/GenBank/DDBJ databases">
        <authorList>
            <person name="Kucharzyk K."/>
            <person name="Murdoch R.W."/>
            <person name="Higgins S."/>
            <person name="Loffler F."/>
        </authorList>
    </citation>
    <scope>NUCLEOTIDE SEQUENCE</scope>
</reference>
<comment type="caution">
    <text evidence="6">The sequence shown here is derived from an EMBL/GenBank/DDBJ whole genome shotgun (WGS) entry which is preliminary data.</text>
</comment>
<dbReference type="InterPro" id="IPR023485">
    <property type="entry name" value="Ptyr_pPase"/>
</dbReference>
<dbReference type="PRINTS" id="PR00719">
    <property type="entry name" value="LMWPTPASE"/>
</dbReference>
<feature type="compositionally biased region" description="Basic residues" evidence="4">
    <location>
        <begin position="245"/>
        <end position="256"/>
    </location>
</feature>
<dbReference type="SUPFAM" id="SSF52788">
    <property type="entry name" value="Phosphotyrosine protein phosphatases I"/>
    <property type="match status" value="1"/>
</dbReference>
<name>A0A644XMK7_9ZZZZ</name>
<gene>
    <name evidence="6" type="ORF">SDC9_63380</name>
</gene>
<keyword evidence="2" id="KW-0378">Hydrolase</keyword>
<feature type="region of interest" description="Disordered" evidence="4">
    <location>
        <begin position="192"/>
        <end position="256"/>
    </location>
</feature>
<feature type="domain" description="Phosphotyrosine protein phosphatase I" evidence="5">
    <location>
        <begin position="5"/>
        <end position="191"/>
    </location>
</feature>
<evidence type="ECO:0000256" key="3">
    <source>
        <dbReference type="ARBA" id="ARBA00022912"/>
    </source>
</evidence>
<dbReference type="InterPro" id="IPR017867">
    <property type="entry name" value="Tyr_phospatase_low_mol_wt"/>
</dbReference>
<evidence type="ECO:0000256" key="1">
    <source>
        <dbReference type="ARBA" id="ARBA00011063"/>
    </source>
</evidence>
<dbReference type="SMART" id="SM00226">
    <property type="entry name" value="LMWPc"/>
    <property type="match status" value="1"/>
</dbReference>